<evidence type="ECO:0000259" key="1">
    <source>
        <dbReference type="Pfam" id="PF12641"/>
    </source>
</evidence>
<reference evidence="2 3" key="1">
    <citation type="submission" date="2019-08" db="EMBL/GenBank/DDBJ databases">
        <title>In-depth cultivation of the pig gut microbiome towards novel bacterial diversity and tailored functional studies.</title>
        <authorList>
            <person name="Wylensek D."/>
            <person name="Hitch T.C.A."/>
            <person name="Clavel T."/>
        </authorList>
    </citation>
    <scope>NUCLEOTIDE SEQUENCE [LARGE SCALE GENOMIC DNA]</scope>
    <source>
        <strain evidence="2 3">BSM-380-WT-5A</strain>
    </source>
</reference>
<organism evidence="2 3">
    <name type="scientific">Oliverpabstia intestinalis</name>
    <dbReference type="NCBI Taxonomy" id="2606633"/>
    <lineage>
        <taxon>Bacteria</taxon>
        <taxon>Bacillati</taxon>
        <taxon>Bacillota</taxon>
        <taxon>Clostridia</taxon>
        <taxon>Lachnospirales</taxon>
        <taxon>Lachnospiraceae</taxon>
        <taxon>Oliverpabstia</taxon>
    </lineage>
</organism>
<sequence>MRFIMKYAVIYQSKSGNTRLIAEKIYGALNTEDKTIVDIDTEQDMPAADVYLIGFGIHGYSCSMDISDVFEQITGGKYAVFVTCGYVPTEQYKEKLEKNLEVWYPDEGEYLGMFLCQGNVESDRRKIMISQMPSKEKEMQQMFRLGNTHPDEEDLENAVDFAIKIQAEIGD</sequence>
<protein>
    <recommendedName>
        <fullName evidence="1">Flavodoxin-like domain-containing protein</fullName>
    </recommendedName>
</protein>
<dbReference type="InterPro" id="IPR001226">
    <property type="entry name" value="Flavodoxin_CS"/>
</dbReference>
<accession>A0A7X2P561</accession>
<dbReference type="GO" id="GO:0016651">
    <property type="term" value="F:oxidoreductase activity, acting on NAD(P)H"/>
    <property type="evidence" value="ECO:0007669"/>
    <property type="project" value="UniProtKB-ARBA"/>
</dbReference>
<dbReference type="PROSITE" id="PS00201">
    <property type="entry name" value="FLAVODOXIN"/>
    <property type="match status" value="1"/>
</dbReference>
<keyword evidence="3" id="KW-1185">Reference proteome</keyword>
<proteinExistence type="predicted"/>
<dbReference type="Proteomes" id="UP000440513">
    <property type="component" value="Unassembled WGS sequence"/>
</dbReference>
<dbReference type="GO" id="GO:0010181">
    <property type="term" value="F:FMN binding"/>
    <property type="evidence" value="ECO:0007669"/>
    <property type="project" value="InterPro"/>
</dbReference>
<evidence type="ECO:0000313" key="3">
    <source>
        <dbReference type="Proteomes" id="UP000440513"/>
    </source>
</evidence>
<dbReference type="AlphaFoldDB" id="A0A7X2P561"/>
<dbReference type="SUPFAM" id="SSF52218">
    <property type="entry name" value="Flavoproteins"/>
    <property type="match status" value="1"/>
</dbReference>
<gene>
    <name evidence="2" type="ORF">FYJ57_13550</name>
</gene>
<comment type="caution">
    <text evidence="2">The sequence shown here is derived from an EMBL/GenBank/DDBJ whole genome shotgun (WGS) entry which is preliminary data.</text>
</comment>
<dbReference type="Gene3D" id="3.40.50.360">
    <property type="match status" value="1"/>
</dbReference>
<dbReference type="InterPro" id="IPR029039">
    <property type="entry name" value="Flavoprotein-like_sf"/>
</dbReference>
<dbReference type="Pfam" id="PF12641">
    <property type="entry name" value="Flavodoxin_3"/>
    <property type="match status" value="1"/>
</dbReference>
<evidence type="ECO:0000313" key="2">
    <source>
        <dbReference type="EMBL" id="MST67709.1"/>
    </source>
</evidence>
<feature type="domain" description="Flavodoxin-like" evidence="1">
    <location>
        <begin position="9"/>
        <end position="162"/>
    </location>
</feature>
<dbReference type="InterPro" id="IPR008254">
    <property type="entry name" value="Flavodoxin/NO_synth"/>
</dbReference>
<dbReference type="GO" id="GO:0009055">
    <property type="term" value="F:electron transfer activity"/>
    <property type="evidence" value="ECO:0007669"/>
    <property type="project" value="InterPro"/>
</dbReference>
<dbReference type="EMBL" id="VUMS01000037">
    <property type="protein sequence ID" value="MST67709.1"/>
    <property type="molecule type" value="Genomic_DNA"/>
</dbReference>
<name>A0A7X2P561_9FIRM</name>